<accession>A0A841KW77</accession>
<evidence type="ECO:0000259" key="4">
    <source>
        <dbReference type="Pfam" id="PF00534"/>
    </source>
</evidence>
<organism evidence="6 7">
    <name type="scientific">Anaerosolibacter carboniphilus</name>
    <dbReference type="NCBI Taxonomy" id="1417629"/>
    <lineage>
        <taxon>Bacteria</taxon>
        <taxon>Bacillati</taxon>
        <taxon>Bacillota</taxon>
        <taxon>Clostridia</taxon>
        <taxon>Peptostreptococcales</taxon>
        <taxon>Thermotaleaceae</taxon>
        <taxon>Anaerosolibacter</taxon>
    </lineage>
</organism>
<protein>
    <submittedName>
        <fullName evidence="6">Processive 1,2-diacylglycerol beta-glucosyltransferase</fullName>
        <ecNumber evidence="6">2.4.1.315</ecNumber>
    </submittedName>
</protein>
<dbReference type="GO" id="GO:0009247">
    <property type="term" value="P:glycolipid biosynthetic process"/>
    <property type="evidence" value="ECO:0007669"/>
    <property type="project" value="InterPro"/>
</dbReference>
<keyword evidence="3 6" id="KW-0808">Transferase</keyword>
<dbReference type="EC" id="2.4.1.315" evidence="6"/>
<dbReference type="EMBL" id="JACHEN010000013">
    <property type="protein sequence ID" value="MBB6216270.1"/>
    <property type="molecule type" value="Genomic_DNA"/>
</dbReference>
<gene>
    <name evidence="6" type="ORF">HNQ80_002369</name>
</gene>
<dbReference type="GO" id="GO:0016758">
    <property type="term" value="F:hexosyltransferase activity"/>
    <property type="evidence" value="ECO:0007669"/>
    <property type="project" value="InterPro"/>
</dbReference>
<sequence>MNILFFTVSAGEGHNQVARTVADKIKQTDPNHKVEVIDTFNYVHPSLHKIVFEAYIKSIKYIPTLYGFIYKRSEVTDNSIVDVSEFLNKVVLSRKFTRLLADFRPDIIVCTHPFPAEALSAMKRKAKIDIPLVTILTDYTIHPSWINKEIDYYIMPSENFIHEFQYWQIPSERAKFFGIPIDEKFSRSYTRQEVCEKLNVSNTFTALIMGGGLGLGNITETLDYLFTYNIDIQIIAIAGKNQELYRYLSLINRKNLKVFGYVSNIDEFMSISDLIITKPGGITVTEALTKELPIIVTWNLPGQEERNMEFILNNGIGMVATSPNSLISCINLLKDNPDRYQIIRNNMARIRKPHATEDIANFILSMPSTNPSSNERSAFEVR</sequence>
<evidence type="ECO:0000256" key="2">
    <source>
        <dbReference type="ARBA" id="ARBA00022676"/>
    </source>
</evidence>
<evidence type="ECO:0000259" key="5">
    <source>
        <dbReference type="Pfam" id="PF06925"/>
    </source>
</evidence>
<name>A0A841KW77_9FIRM</name>
<feature type="domain" description="Diacylglycerol glucosyltransferase N-terminal" evidence="5">
    <location>
        <begin position="14"/>
        <end position="181"/>
    </location>
</feature>
<dbReference type="InterPro" id="IPR050519">
    <property type="entry name" value="Glycosyltransf_28_UgtP"/>
</dbReference>
<dbReference type="Proteomes" id="UP000579281">
    <property type="component" value="Unassembled WGS sequence"/>
</dbReference>
<dbReference type="Gene3D" id="3.40.50.2000">
    <property type="entry name" value="Glycogen Phosphorylase B"/>
    <property type="match status" value="2"/>
</dbReference>
<proteinExistence type="inferred from homology"/>
<feature type="domain" description="Glycosyl transferase family 1" evidence="4">
    <location>
        <begin position="236"/>
        <end position="346"/>
    </location>
</feature>
<evidence type="ECO:0000256" key="1">
    <source>
        <dbReference type="ARBA" id="ARBA00006962"/>
    </source>
</evidence>
<evidence type="ECO:0000313" key="7">
    <source>
        <dbReference type="Proteomes" id="UP000579281"/>
    </source>
</evidence>
<keyword evidence="2 6" id="KW-0328">Glycosyltransferase</keyword>
<keyword evidence="7" id="KW-1185">Reference proteome</keyword>
<reference evidence="6 7" key="1">
    <citation type="submission" date="2020-08" db="EMBL/GenBank/DDBJ databases">
        <title>Genomic Encyclopedia of Type Strains, Phase IV (KMG-IV): sequencing the most valuable type-strain genomes for metagenomic binning, comparative biology and taxonomic classification.</title>
        <authorList>
            <person name="Goeker M."/>
        </authorList>
    </citation>
    <scope>NUCLEOTIDE SEQUENCE [LARGE SCALE GENOMIC DNA]</scope>
    <source>
        <strain evidence="6 7">DSM 103526</strain>
    </source>
</reference>
<dbReference type="AlphaFoldDB" id="A0A841KW77"/>
<dbReference type="RefSeq" id="WP_184310805.1">
    <property type="nucleotide sequence ID" value="NZ_JACHEN010000013.1"/>
</dbReference>
<evidence type="ECO:0000256" key="3">
    <source>
        <dbReference type="ARBA" id="ARBA00022679"/>
    </source>
</evidence>
<evidence type="ECO:0000313" key="6">
    <source>
        <dbReference type="EMBL" id="MBB6216270.1"/>
    </source>
</evidence>
<dbReference type="PANTHER" id="PTHR43025">
    <property type="entry name" value="MONOGALACTOSYLDIACYLGLYCEROL SYNTHASE"/>
    <property type="match status" value="1"/>
</dbReference>
<dbReference type="Pfam" id="PF06925">
    <property type="entry name" value="MGDG_synth"/>
    <property type="match status" value="1"/>
</dbReference>
<dbReference type="InterPro" id="IPR001296">
    <property type="entry name" value="Glyco_trans_1"/>
</dbReference>
<dbReference type="InterPro" id="IPR009695">
    <property type="entry name" value="Diacylglyc_glucosyltr_N"/>
</dbReference>
<comment type="caution">
    <text evidence="6">The sequence shown here is derived from an EMBL/GenBank/DDBJ whole genome shotgun (WGS) entry which is preliminary data.</text>
</comment>
<comment type="similarity">
    <text evidence="1">Belongs to the glycosyltransferase 28 family.</text>
</comment>
<dbReference type="PANTHER" id="PTHR43025:SF3">
    <property type="entry name" value="MONOGALACTOSYLDIACYLGLYCEROL SYNTHASE 1, CHLOROPLASTIC"/>
    <property type="match status" value="1"/>
</dbReference>
<dbReference type="SUPFAM" id="SSF53756">
    <property type="entry name" value="UDP-Glycosyltransferase/glycogen phosphorylase"/>
    <property type="match status" value="1"/>
</dbReference>
<dbReference type="Pfam" id="PF00534">
    <property type="entry name" value="Glycos_transf_1"/>
    <property type="match status" value="1"/>
</dbReference>
<dbReference type="GO" id="GO:0016020">
    <property type="term" value="C:membrane"/>
    <property type="evidence" value="ECO:0007669"/>
    <property type="project" value="GOC"/>
</dbReference>